<evidence type="ECO:0000256" key="3">
    <source>
        <dbReference type="ARBA" id="ARBA00023136"/>
    </source>
</evidence>
<evidence type="ECO:0000313" key="7">
    <source>
        <dbReference type="EMBL" id="RMY66196.1"/>
    </source>
</evidence>
<dbReference type="EMBL" id="QWIP01000321">
    <property type="protein sequence ID" value="RMY66196.1"/>
    <property type="molecule type" value="Genomic_DNA"/>
</dbReference>
<comment type="caution">
    <text evidence="7">The sequence shown here is derived from an EMBL/GenBank/DDBJ whole genome shotgun (WGS) entry which is preliminary data.</text>
</comment>
<dbReference type="Proteomes" id="UP000269276">
    <property type="component" value="Unassembled WGS sequence"/>
</dbReference>
<proteinExistence type="predicted"/>
<dbReference type="InterPro" id="IPR028209">
    <property type="entry name" value="LAMTOR1/MEH1"/>
</dbReference>
<evidence type="ECO:0000256" key="4">
    <source>
        <dbReference type="ARBA" id="ARBA00023139"/>
    </source>
</evidence>
<name>A0A3M7DQL6_HORWE</name>
<feature type="region of interest" description="Disordered" evidence="6">
    <location>
        <begin position="119"/>
        <end position="151"/>
    </location>
</feature>
<evidence type="ECO:0000313" key="8">
    <source>
        <dbReference type="Proteomes" id="UP000269276"/>
    </source>
</evidence>
<dbReference type="AlphaFoldDB" id="A0A3M7DQL6"/>
<gene>
    <name evidence="7" type="ORF">D0863_08600</name>
</gene>
<evidence type="ECO:0000256" key="1">
    <source>
        <dbReference type="ARBA" id="ARBA00004308"/>
    </source>
</evidence>
<dbReference type="SMART" id="SM01262">
    <property type="entry name" value="LAMTOR"/>
    <property type="match status" value="1"/>
</dbReference>
<keyword evidence="2" id="KW-0519">Myristate</keyword>
<dbReference type="GO" id="GO:0032008">
    <property type="term" value="P:positive regulation of TOR signaling"/>
    <property type="evidence" value="ECO:0007669"/>
    <property type="project" value="InterPro"/>
</dbReference>
<dbReference type="Pfam" id="PF15454">
    <property type="entry name" value="LAMTOR"/>
    <property type="match status" value="1"/>
</dbReference>
<dbReference type="OrthoDB" id="5299893at2759"/>
<dbReference type="GO" id="GO:0043410">
    <property type="term" value="P:positive regulation of MAPK cascade"/>
    <property type="evidence" value="ECO:0007669"/>
    <property type="project" value="InterPro"/>
</dbReference>
<accession>A0A3M7DQL6</accession>
<evidence type="ECO:0000256" key="5">
    <source>
        <dbReference type="ARBA" id="ARBA00023288"/>
    </source>
</evidence>
<keyword evidence="3" id="KW-0472">Membrane</keyword>
<evidence type="ECO:0000256" key="6">
    <source>
        <dbReference type="SAM" id="MobiDB-lite"/>
    </source>
</evidence>
<keyword evidence="4" id="KW-0564">Palmitate</keyword>
<dbReference type="GO" id="GO:0045121">
    <property type="term" value="C:membrane raft"/>
    <property type="evidence" value="ECO:0007669"/>
    <property type="project" value="InterPro"/>
</dbReference>
<dbReference type="GO" id="GO:0071986">
    <property type="term" value="C:Ragulator complex"/>
    <property type="evidence" value="ECO:0007669"/>
    <property type="project" value="InterPro"/>
</dbReference>
<dbReference type="GO" id="GO:0001919">
    <property type="term" value="P:regulation of receptor recycling"/>
    <property type="evidence" value="ECO:0007669"/>
    <property type="project" value="InterPro"/>
</dbReference>
<comment type="subcellular location">
    <subcellularLocation>
        <location evidence="1">Endomembrane system</location>
    </subcellularLocation>
</comment>
<evidence type="ECO:0000256" key="2">
    <source>
        <dbReference type="ARBA" id="ARBA00022707"/>
    </source>
</evidence>
<dbReference type="GO" id="GO:0031902">
    <property type="term" value="C:late endosome membrane"/>
    <property type="evidence" value="ECO:0007669"/>
    <property type="project" value="InterPro"/>
</dbReference>
<sequence>MPSIVSVPPVLQRGELPKRIDGAVACFLLFASTTPSQKSHTILCTSNEAANPERVGEAAAGTVDESDPLLDDSQPVHYGGLGGEDAAQPDDEELSREREALEQITAEASENMIDVSQHHTFRSSQSHQVNADEDPGNAAEHQEDSEDAEEAAWLQSIQSAGLDSTNEVKGMQSGALIMDIGQLRQDAPPTSAKRTAVR</sequence>
<protein>
    <submittedName>
        <fullName evidence="7">Uncharacterized protein</fullName>
    </submittedName>
</protein>
<dbReference type="GO" id="GO:0071230">
    <property type="term" value="P:cellular response to amino acid stimulus"/>
    <property type="evidence" value="ECO:0007669"/>
    <property type="project" value="InterPro"/>
</dbReference>
<dbReference type="GO" id="GO:0016197">
    <property type="term" value="P:endosomal transport"/>
    <property type="evidence" value="ECO:0007669"/>
    <property type="project" value="InterPro"/>
</dbReference>
<keyword evidence="5" id="KW-0449">Lipoprotein</keyword>
<reference evidence="7 8" key="1">
    <citation type="journal article" date="2018" name="BMC Genomics">
        <title>Genomic evidence for intraspecific hybridization in a clonal and extremely halotolerant yeast.</title>
        <authorList>
            <person name="Gostincar C."/>
            <person name="Stajich J.E."/>
            <person name="Zupancic J."/>
            <person name="Zalar P."/>
            <person name="Gunde-Cimerman N."/>
        </authorList>
    </citation>
    <scope>NUCLEOTIDE SEQUENCE [LARGE SCALE GENOMIC DNA]</scope>
    <source>
        <strain evidence="7 8">EXF-2682</strain>
    </source>
</reference>
<feature type="region of interest" description="Disordered" evidence="6">
    <location>
        <begin position="53"/>
        <end position="102"/>
    </location>
</feature>
<dbReference type="VEuPathDB" id="FungiDB:BTJ68_06173"/>
<organism evidence="7 8">
    <name type="scientific">Hortaea werneckii</name>
    <name type="common">Black yeast</name>
    <name type="synonym">Cladosporium werneckii</name>
    <dbReference type="NCBI Taxonomy" id="91943"/>
    <lineage>
        <taxon>Eukaryota</taxon>
        <taxon>Fungi</taxon>
        <taxon>Dikarya</taxon>
        <taxon>Ascomycota</taxon>
        <taxon>Pezizomycotina</taxon>
        <taxon>Dothideomycetes</taxon>
        <taxon>Dothideomycetidae</taxon>
        <taxon>Mycosphaerellales</taxon>
        <taxon>Teratosphaeriaceae</taxon>
        <taxon>Hortaea</taxon>
    </lineage>
</organism>